<dbReference type="SUPFAM" id="SSF88659">
    <property type="entry name" value="Sigma3 and sigma4 domains of RNA polymerase sigma factors"/>
    <property type="match status" value="1"/>
</dbReference>
<proteinExistence type="predicted"/>
<organism evidence="1 2">
    <name type="scientific">Clostridioides difficile</name>
    <name type="common">Peptoclostridium difficile</name>
    <dbReference type="NCBI Taxonomy" id="1496"/>
    <lineage>
        <taxon>Bacteria</taxon>
        <taxon>Bacillati</taxon>
        <taxon>Bacillota</taxon>
        <taxon>Clostridia</taxon>
        <taxon>Peptostreptococcales</taxon>
        <taxon>Peptostreptococcaceae</taxon>
        <taxon>Clostridioides</taxon>
    </lineage>
</organism>
<accession>A0A9P3YPD6</accession>
<sequence length="170" mass="20283">MWIYHKRWKTKRFHKIIIEWSGVMSDLKSESFKKAENKLYSYNRVKTEIKNLNLEIEEKENLYMGCCSIGYGEKSGTTYNISNLVESEVLKKEKEVEKIKRYIKVKEIFIEKIDNAILLLNEDEIALIKHRYFSNKKNSWNYVANKIGFSTARCKQMRIEIINKLKDLLS</sequence>
<protein>
    <submittedName>
        <fullName evidence="1">Transcriptional regulator</fullName>
    </submittedName>
</protein>
<evidence type="ECO:0000313" key="1">
    <source>
        <dbReference type="EMBL" id="HBH2620257.1"/>
    </source>
</evidence>
<dbReference type="InterPro" id="IPR013324">
    <property type="entry name" value="RNA_pol_sigma_r3/r4-like"/>
</dbReference>
<reference evidence="1" key="2">
    <citation type="submission" date="2021-06" db="EMBL/GenBank/DDBJ databases">
        <authorList>
            <consortium name="NCBI Pathogen Detection Project"/>
        </authorList>
    </citation>
    <scope>NUCLEOTIDE SEQUENCE</scope>
    <source>
        <strain evidence="1">Clostridioides</strain>
    </source>
</reference>
<dbReference type="EMBL" id="DAEQIJ010000008">
    <property type="protein sequence ID" value="HBH2620257.1"/>
    <property type="molecule type" value="Genomic_DNA"/>
</dbReference>
<dbReference type="AlphaFoldDB" id="A0A9P3YPD6"/>
<name>A0A9P3YPD6_CLODI</name>
<reference evidence="1" key="1">
    <citation type="journal article" date="2018" name="Genome Biol.">
        <title>SKESA: strategic k-mer extension for scrupulous assemblies.</title>
        <authorList>
            <person name="Souvorov A."/>
            <person name="Agarwala R."/>
            <person name="Lipman D.J."/>
        </authorList>
    </citation>
    <scope>NUCLEOTIDE SEQUENCE</scope>
    <source>
        <strain evidence="1">Clostridioides</strain>
    </source>
</reference>
<gene>
    <name evidence="1" type="ORF">KRQ00_002020</name>
</gene>
<comment type="caution">
    <text evidence="1">The sequence shown here is derived from an EMBL/GenBank/DDBJ whole genome shotgun (WGS) entry which is preliminary data.</text>
</comment>
<evidence type="ECO:0000313" key="2">
    <source>
        <dbReference type="Proteomes" id="UP000879542"/>
    </source>
</evidence>
<dbReference type="Proteomes" id="UP000879542">
    <property type="component" value="Unassembled WGS sequence"/>
</dbReference>